<dbReference type="Proteomes" id="UP000064007">
    <property type="component" value="Chromosome 1"/>
</dbReference>
<dbReference type="KEGG" id="mbat:BN1208_0022"/>
<comment type="similarity">
    <text evidence="1 2">Belongs to the anti-sigma-factor antagonist family.</text>
</comment>
<dbReference type="InterPro" id="IPR036513">
    <property type="entry name" value="STAS_dom_sf"/>
</dbReference>
<sequence length="112" mass="12034">MEISEEQIDGSITKILLSGRLDIEGVGQIETKFSGMTASPRMSVVADMSNVPYISSIGIRLLISNVKAINARKGKFALFGTQPDVNMVITISGLDKIIPSFGTLEAAIDYVK</sequence>
<evidence type="ECO:0000313" key="5">
    <source>
        <dbReference type="Proteomes" id="UP000064007"/>
    </source>
</evidence>
<dbReference type="EMBL" id="LN827929">
    <property type="protein sequence ID" value="CEZ18919.1"/>
    <property type="molecule type" value="Genomic_DNA"/>
</dbReference>
<dbReference type="NCBIfam" id="TIGR00377">
    <property type="entry name" value="ant_ant_sig"/>
    <property type="match status" value="1"/>
</dbReference>
<dbReference type="GO" id="GO:0043856">
    <property type="term" value="F:anti-sigma factor antagonist activity"/>
    <property type="evidence" value="ECO:0007669"/>
    <property type="project" value="InterPro"/>
</dbReference>
<gene>
    <name evidence="4" type="ORF">BN1208_0022</name>
</gene>
<dbReference type="PANTHER" id="PTHR33495:SF2">
    <property type="entry name" value="ANTI-SIGMA FACTOR ANTAGONIST TM_1081-RELATED"/>
    <property type="match status" value="1"/>
</dbReference>
<proteinExistence type="inferred from homology"/>
<dbReference type="PANTHER" id="PTHR33495">
    <property type="entry name" value="ANTI-SIGMA FACTOR ANTAGONIST TM_1081-RELATED-RELATED"/>
    <property type="match status" value="1"/>
</dbReference>
<dbReference type="InterPro" id="IPR003658">
    <property type="entry name" value="Anti-sigma_ant"/>
</dbReference>
<evidence type="ECO:0000259" key="3">
    <source>
        <dbReference type="PROSITE" id="PS50801"/>
    </source>
</evidence>
<evidence type="ECO:0000256" key="1">
    <source>
        <dbReference type="ARBA" id="ARBA00009013"/>
    </source>
</evidence>
<reference evidence="5" key="1">
    <citation type="submission" date="2014-12" db="EMBL/GenBank/DDBJ databases">
        <authorList>
            <person name="Salcher M.M."/>
        </authorList>
    </citation>
    <scope>NUCLEOTIDE SEQUENCE [LARGE SCALE GENOMIC DNA]</scope>
    <source>
        <strain evidence="5">MMS-10A-171</strain>
    </source>
</reference>
<organism evidence="4 5">
    <name type="scientific">Candidatus Methylopumilus planktonicus</name>
    <dbReference type="NCBI Taxonomy" id="1581557"/>
    <lineage>
        <taxon>Bacteria</taxon>
        <taxon>Pseudomonadati</taxon>
        <taxon>Pseudomonadota</taxon>
        <taxon>Betaproteobacteria</taxon>
        <taxon>Nitrosomonadales</taxon>
        <taxon>Methylophilaceae</taxon>
        <taxon>Candidatus Methylopumilus</taxon>
    </lineage>
</organism>
<dbReference type="InterPro" id="IPR002645">
    <property type="entry name" value="STAS_dom"/>
</dbReference>
<evidence type="ECO:0000256" key="2">
    <source>
        <dbReference type="RuleBase" id="RU003749"/>
    </source>
</evidence>
<dbReference type="PROSITE" id="PS50801">
    <property type="entry name" value="STAS"/>
    <property type="match status" value="1"/>
</dbReference>
<keyword evidence="5" id="KW-1185">Reference proteome</keyword>
<dbReference type="Gene3D" id="3.30.750.24">
    <property type="entry name" value="STAS domain"/>
    <property type="match status" value="1"/>
</dbReference>
<dbReference type="HOGENOM" id="CLU_115403_9_2_4"/>
<name>A0A0D6ET44_9PROT</name>
<dbReference type="Pfam" id="PF01740">
    <property type="entry name" value="STAS"/>
    <property type="match status" value="1"/>
</dbReference>
<dbReference type="RefSeq" id="WP_046486584.1">
    <property type="nucleotide sequence ID" value="NZ_LN827929.1"/>
</dbReference>
<dbReference type="STRING" id="1581557.BN1208_0022"/>
<dbReference type="CDD" id="cd07043">
    <property type="entry name" value="STAS_anti-anti-sigma_factors"/>
    <property type="match status" value="1"/>
</dbReference>
<dbReference type="SUPFAM" id="SSF52091">
    <property type="entry name" value="SpoIIaa-like"/>
    <property type="match status" value="1"/>
</dbReference>
<accession>A0A0D6ET44</accession>
<evidence type="ECO:0000313" key="4">
    <source>
        <dbReference type="EMBL" id="CEZ18919.1"/>
    </source>
</evidence>
<dbReference type="AlphaFoldDB" id="A0A0D6ET44"/>
<protein>
    <recommendedName>
        <fullName evidence="2">Anti-sigma factor antagonist</fullName>
    </recommendedName>
</protein>
<feature type="domain" description="STAS" evidence="3">
    <location>
        <begin position="15"/>
        <end position="111"/>
    </location>
</feature>
<dbReference type="OrthoDB" id="129622at2"/>